<organism evidence="2 3">
    <name type="scientific">Eumeta variegata</name>
    <name type="common">Bagworm moth</name>
    <name type="synonym">Eumeta japonica</name>
    <dbReference type="NCBI Taxonomy" id="151549"/>
    <lineage>
        <taxon>Eukaryota</taxon>
        <taxon>Metazoa</taxon>
        <taxon>Ecdysozoa</taxon>
        <taxon>Arthropoda</taxon>
        <taxon>Hexapoda</taxon>
        <taxon>Insecta</taxon>
        <taxon>Pterygota</taxon>
        <taxon>Neoptera</taxon>
        <taxon>Endopterygota</taxon>
        <taxon>Lepidoptera</taxon>
        <taxon>Glossata</taxon>
        <taxon>Ditrysia</taxon>
        <taxon>Tineoidea</taxon>
        <taxon>Psychidae</taxon>
        <taxon>Oiketicinae</taxon>
        <taxon>Eumeta</taxon>
    </lineage>
</organism>
<gene>
    <name evidence="2" type="ORF">EVAR_8090_1</name>
</gene>
<name>A0A4C1TSV6_EUMVA</name>
<dbReference type="Proteomes" id="UP000299102">
    <property type="component" value="Unassembled WGS sequence"/>
</dbReference>
<keyword evidence="3" id="KW-1185">Reference proteome</keyword>
<reference evidence="2 3" key="1">
    <citation type="journal article" date="2019" name="Commun. Biol.">
        <title>The bagworm genome reveals a unique fibroin gene that provides high tensile strength.</title>
        <authorList>
            <person name="Kono N."/>
            <person name="Nakamura H."/>
            <person name="Ohtoshi R."/>
            <person name="Tomita M."/>
            <person name="Numata K."/>
            <person name="Arakawa K."/>
        </authorList>
    </citation>
    <scope>NUCLEOTIDE SEQUENCE [LARGE SCALE GENOMIC DNA]</scope>
</reference>
<evidence type="ECO:0000313" key="3">
    <source>
        <dbReference type="Proteomes" id="UP000299102"/>
    </source>
</evidence>
<evidence type="ECO:0000256" key="1">
    <source>
        <dbReference type="SAM" id="MobiDB-lite"/>
    </source>
</evidence>
<dbReference type="AlphaFoldDB" id="A0A4C1TSV6"/>
<sequence>MGCFDDASCAHTPEDDESCPHIPEDDTASTFFEPSGKEFLPSDVHLLVSKDAGGDKQRIKFVEVLGWRPKYLGLFDFVIAYG</sequence>
<accession>A0A4C1TSV6</accession>
<feature type="region of interest" description="Disordered" evidence="1">
    <location>
        <begin position="1"/>
        <end position="27"/>
    </location>
</feature>
<comment type="caution">
    <text evidence="2">The sequence shown here is derived from an EMBL/GenBank/DDBJ whole genome shotgun (WGS) entry which is preliminary data.</text>
</comment>
<evidence type="ECO:0000313" key="2">
    <source>
        <dbReference type="EMBL" id="GBP17018.1"/>
    </source>
</evidence>
<dbReference type="EMBL" id="BGZK01000084">
    <property type="protein sequence ID" value="GBP17018.1"/>
    <property type="molecule type" value="Genomic_DNA"/>
</dbReference>
<protein>
    <submittedName>
        <fullName evidence="2">Uncharacterized protein</fullName>
    </submittedName>
</protein>
<proteinExistence type="predicted"/>